<gene>
    <name evidence="1" type="ORF">AVEN_74247_1</name>
</gene>
<organism evidence="1 2">
    <name type="scientific">Araneus ventricosus</name>
    <name type="common">Orbweaver spider</name>
    <name type="synonym">Epeira ventricosa</name>
    <dbReference type="NCBI Taxonomy" id="182803"/>
    <lineage>
        <taxon>Eukaryota</taxon>
        <taxon>Metazoa</taxon>
        <taxon>Ecdysozoa</taxon>
        <taxon>Arthropoda</taxon>
        <taxon>Chelicerata</taxon>
        <taxon>Arachnida</taxon>
        <taxon>Araneae</taxon>
        <taxon>Araneomorphae</taxon>
        <taxon>Entelegynae</taxon>
        <taxon>Araneoidea</taxon>
        <taxon>Araneidae</taxon>
        <taxon>Araneus</taxon>
    </lineage>
</organism>
<protein>
    <submittedName>
        <fullName evidence="1">Uncharacterized protein</fullName>
    </submittedName>
</protein>
<keyword evidence="2" id="KW-1185">Reference proteome</keyword>
<name>A0A4Y2EUG5_ARAVE</name>
<reference evidence="1 2" key="1">
    <citation type="journal article" date="2019" name="Sci. Rep.">
        <title>Orb-weaving spider Araneus ventricosus genome elucidates the spidroin gene catalogue.</title>
        <authorList>
            <person name="Kono N."/>
            <person name="Nakamura H."/>
            <person name="Ohtoshi R."/>
            <person name="Moran D.A.P."/>
            <person name="Shinohara A."/>
            <person name="Yoshida Y."/>
            <person name="Fujiwara M."/>
            <person name="Mori M."/>
            <person name="Tomita M."/>
            <person name="Arakawa K."/>
        </authorList>
    </citation>
    <scope>NUCLEOTIDE SEQUENCE [LARGE SCALE GENOMIC DNA]</scope>
</reference>
<dbReference type="EMBL" id="BGPR01000694">
    <property type="protein sequence ID" value="GBM31949.1"/>
    <property type="molecule type" value="Genomic_DNA"/>
</dbReference>
<evidence type="ECO:0000313" key="1">
    <source>
        <dbReference type="EMBL" id="GBM31949.1"/>
    </source>
</evidence>
<dbReference type="AlphaFoldDB" id="A0A4Y2EUG5"/>
<dbReference type="Proteomes" id="UP000499080">
    <property type="component" value="Unassembled WGS sequence"/>
</dbReference>
<comment type="caution">
    <text evidence="1">The sequence shown here is derived from an EMBL/GenBank/DDBJ whole genome shotgun (WGS) entry which is preliminary data.</text>
</comment>
<sequence length="78" mass="8681">MPLEPTADEQVTITSFSKAGHSPSICSNSFGGHLSRVFPFSAHQIWWIIHRSDRANCKPVTYGQPDSQGYQTPPLPLR</sequence>
<accession>A0A4Y2EUG5</accession>
<evidence type="ECO:0000313" key="2">
    <source>
        <dbReference type="Proteomes" id="UP000499080"/>
    </source>
</evidence>
<proteinExistence type="predicted"/>